<protein>
    <submittedName>
        <fullName evidence="1">Uncharacterized protein</fullName>
    </submittedName>
</protein>
<name>A0ACB8XGM5_ARCLA</name>
<keyword evidence="2" id="KW-1185">Reference proteome</keyword>
<accession>A0ACB8XGM5</accession>
<dbReference type="Proteomes" id="UP001055879">
    <property type="component" value="Linkage Group LG18"/>
</dbReference>
<organism evidence="1 2">
    <name type="scientific">Arctium lappa</name>
    <name type="common">Greater burdock</name>
    <name type="synonym">Lappa major</name>
    <dbReference type="NCBI Taxonomy" id="4217"/>
    <lineage>
        <taxon>Eukaryota</taxon>
        <taxon>Viridiplantae</taxon>
        <taxon>Streptophyta</taxon>
        <taxon>Embryophyta</taxon>
        <taxon>Tracheophyta</taxon>
        <taxon>Spermatophyta</taxon>
        <taxon>Magnoliopsida</taxon>
        <taxon>eudicotyledons</taxon>
        <taxon>Gunneridae</taxon>
        <taxon>Pentapetalae</taxon>
        <taxon>asterids</taxon>
        <taxon>campanulids</taxon>
        <taxon>Asterales</taxon>
        <taxon>Asteraceae</taxon>
        <taxon>Carduoideae</taxon>
        <taxon>Cardueae</taxon>
        <taxon>Arctiinae</taxon>
        <taxon>Arctium</taxon>
    </lineage>
</organism>
<comment type="caution">
    <text evidence="1">The sequence shown here is derived from an EMBL/GenBank/DDBJ whole genome shotgun (WGS) entry which is preliminary data.</text>
</comment>
<reference evidence="2" key="1">
    <citation type="journal article" date="2022" name="Mol. Ecol. Resour.">
        <title>The genomes of chicory, endive, great burdock and yacon provide insights into Asteraceae palaeo-polyploidization history and plant inulin production.</title>
        <authorList>
            <person name="Fan W."/>
            <person name="Wang S."/>
            <person name="Wang H."/>
            <person name="Wang A."/>
            <person name="Jiang F."/>
            <person name="Liu H."/>
            <person name="Zhao H."/>
            <person name="Xu D."/>
            <person name="Zhang Y."/>
        </authorList>
    </citation>
    <scope>NUCLEOTIDE SEQUENCE [LARGE SCALE GENOMIC DNA]</scope>
    <source>
        <strain evidence="2">cv. Niubang</strain>
    </source>
</reference>
<gene>
    <name evidence="1" type="ORF">L6452_44523</name>
</gene>
<dbReference type="EMBL" id="CM042064">
    <property type="protein sequence ID" value="KAI3665888.1"/>
    <property type="molecule type" value="Genomic_DNA"/>
</dbReference>
<evidence type="ECO:0000313" key="1">
    <source>
        <dbReference type="EMBL" id="KAI3665888.1"/>
    </source>
</evidence>
<proteinExistence type="predicted"/>
<reference evidence="1 2" key="2">
    <citation type="journal article" date="2022" name="Mol. Ecol. Resour.">
        <title>The genomes of chicory, endive, great burdock and yacon provide insights into Asteraceae paleo-polyploidization history and plant inulin production.</title>
        <authorList>
            <person name="Fan W."/>
            <person name="Wang S."/>
            <person name="Wang H."/>
            <person name="Wang A."/>
            <person name="Jiang F."/>
            <person name="Liu H."/>
            <person name="Zhao H."/>
            <person name="Xu D."/>
            <person name="Zhang Y."/>
        </authorList>
    </citation>
    <scope>NUCLEOTIDE SEQUENCE [LARGE SCALE GENOMIC DNA]</scope>
    <source>
        <strain evidence="2">cv. Niubang</strain>
    </source>
</reference>
<evidence type="ECO:0000313" key="2">
    <source>
        <dbReference type="Proteomes" id="UP001055879"/>
    </source>
</evidence>
<sequence>MGCAPSKQSVCRNCHAQFSPARRSSSAHGHRDPPRDGGNHHVVGLTSTTLGYLLLDPGVETRIRREPVRRNAPEKKNSDFDFAVGVIEAETWSKMIDEKVARIAPKTPIETPPGEPETIDARELMEGLDDTSPLRPASAIDHVRCFSFNVNSNSIPSCLDEPTFLSEEKERGTERLCKPLCVQLAENHSDLSSNSDNTRIPSDFDRDSIAAFRNSFEILPPTNLYHSKPLIQEKQQSSETNKSLKNGKNEKLILYFTSLRGVRKTYEDCCHVRVILKNSGIRVDERDVSMHSGFKEELKELLGDGYGGGGLPKVFLGKKYVGGADEIRRLHDEFQLERVLEGCEMADDGGGGGRGGCEACGDIRFFPCETCSGSCKIYYEVNSDDVEKEGDQENDYGFQRCPDCNENGLVRCPICCD</sequence>